<feature type="compositionally biased region" description="Acidic residues" evidence="1">
    <location>
        <begin position="1"/>
        <end position="12"/>
    </location>
</feature>
<dbReference type="AlphaFoldDB" id="A0A6A5XP34"/>
<gene>
    <name evidence="2" type="ORF">BU24DRAFT_451646</name>
</gene>
<reference evidence="2" key="1">
    <citation type="journal article" date="2020" name="Stud. Mycol.">
        <title>101 Dothideomycetes genomes: a test case for predicting lifestyles and emergence of pathogens.</title>
        <authorList>
            <person name="Haridas S."/>
            <person name="Albert R."/>
            <person name="Binder M."/>
            <person name="Bloem J."/>
            <person name="Labutti K."/>
            <person name="Salamov A."/>
            <person name="Andreopoulos B."/>
            <person name="Baker S."/>
            <person name="Barry K."/>
            <person name="Bills G."/>
            <person name="Bluhm B."/>
            <person name="Cannon C."/>
            <person name="Castanera R."/>
            <person name="Culley D."/>
            <person name="Daum C."/>
            <person name="Ezra D."/>
            <person name="Gonzalez J."/>
            <person name="Henrissat B."/>
            <person name="Kuo A."/>
            <person name="Liang C."/>
            <person name="Lipzen A."/>
            <person name="Lutzoni F."/>
            <person name="Magnuson J."/>
            <person name="Mondo S."/>
            <person name="Nolan M."/>
            <person name="Ohm R."/>
            <person name="Pangilinan J."/>
            <person name="Park H.-J."/>
            <person name="Ramirez L."/>
            <person name="Alfaro M."/>
            <person name="Sun H."/>
            <person name="Tritt A."/>
            <person name="Yoshinaga Y."/>
            <person name="Zwiers L.-H."/>
            <person name="Turgeon B."/>
            <person name="Goodwin S."/>
            <person name="Spatafora J."/>
            <person name="Crous P."/>
            <person name="Grigoriev I."/>
        </authorList>
    </citation>
    <scope>NUCLEOTIDE SEQUENCE</scope>
    <source>
        <strain evidence="2">CBS 175.79</strain>
    </source>
</reference>
<feature type="region of interest" description="Disordered" evidence="1">
    <location>
        <begin position="1"/>
        <end position="25"/>
    </location>
</feature>
<sequence length="154" mass="16977">MIKESDEDEIGGETENATGVTAQRAPKRFAVARPGFETPTGQVWMLLSTAGSVTGGAGGPASDYLVLPGEKTRPPGDTSEGLSPSEDPLERVWTTQWHSDYCVDGGDLRLLRLRFGWARRSTRKLQSVIAGVRKQGSITKLSIRLWEIDEMMRW</sequence>
<evidence type="ECO:0000256" key="1">
    <source>
        <dbReference type="SAM" id="MobiDB-lite"/>
    </source>
</evidence>
<dbReference type="GeneID" id="54288528"/>
<name>A0A6A5XP34_9PLEO</name>
<dbReference type="EMBL" id="ML978070">
    <property type="protein sequence ID" value="KAF2014666.1"/>
    <property type="molecule type" value="Genomic_DNA"/>
</dbReference>
<dbReference type="Proteomes" id="UP000799778">
    <property type="component" value="Unassembled WGS sequence"/>
</dbReference>
<evidence type="ECO:0000313" key="3">
    <source>
        <dbReference type="Proteomes" id="UP000799778"/>
    </source>
</evidence>
<proteinExistence type="predicted"/>
<protein>
    <submittedName>
        <fullName evidence="2">Uncharacterized protein</fullName>
    </submittedName>
</protein>
<accession>A0A6A5XP34</accession>
<organism evidence="2 3">
    <name type="scientific">Aaosphaeria arxii CBS 175.79</name>
    <dbReference type="NCBI Taxonomy" id="1450172"/>
    <lineage>
        <taxon>Eukaryota</taxon>
        <taxon>Fungi</taxon>
        <taxon>Dikarya</taxon>
        <taxon>Ascomycota</taxon>
        <taxon>Pezizomycotina</taxon>
        <taxon>Dothideomycetes</taxon>
        <taxon>Pleosporomycetidae</taxon>
        <taxon>Pleosporales</taxon>
        <taxon>Pleosporales incertae sedis</taxon>
        <taxon>Aaosphaeria</taxon>
    </lineage>
</organism>
<feature type="region of interest" description="Disordered" evidence="1">
    <location>
        <begin position="54"/>
        <end position="87"/>
    </location>
</feature>
<evidence type="ECO:0000313" key="2">
    <source>
        <dbReference type="EMBL" id="KAF2014666.1"/>
    </source>
</evidence>
<dbReference type="RefSeq" id="XP_033383005.1">
    <property type="nucleotide sequence ID" value="XM_033531131.1"/>
</dbReference>
<keyword evidence="3" id="KW-1185">Reference proteome</keyword>